<dbReference type="GO" id="GO:0071978">
    <property type="term" value="P:bacterial-type flagellum-dependent swarming motility"/>
    <property type="evidence" value="ECO:0007669"/>
    <property type="project" value="TreeGrafter"/>
</dbReference>
<dbReference type="Gene3D" id="2.60.98.20">
    <property type="entry name" value="Flagellar hook protein FlgE"/>
    <property type="match status" value="1"/>
</dbReference>
<accession>A0A0B4XSH5</accession>
<dbReference type="SUPFAM" id="SSF117143">
    <property type="entry name" value="Flagellar hook protein flgE"/>
    <property type="match status" value="1"/>
</dbReference>
<dbReference type="PANTHER" id="PTHR30435">
    <property type="entry name" value="FLAGELLAR PROTEIN"/>
    <property type="match status" value="1"/>
</dbReference>
<comment type="similarity">
    <text evidence="2 5">Belongs to the flagella basal body rod proteins family.</text>
</comment>
<dbReference type="InterPro" id="IPR001444">
    <property type="entry name" value="Flag_bb_rod_N"/>
</dbReference>
<evidence type="ECO:0000256" key="3">
    <source>
        <dbReference type="ARBA" id="ARBA00019015"/>
    </source>
</evidence>
<dbReference type="GO" id="GO:0009424">
    <property type="term" value="C:bacterial-type flagellum hook"/>
    <property type="evidence" value="ECO:0007669"/>
    <property type="project" value="TreeGrafter"/>
</dbReference>
<feature type="domain" description="Flagellar hook protein FlgE D2" evidence="8">
    <location>
        <begin position="151"/>
        <end position="277"/>
    </location>
</feature>
<protein>
    <recommendedName>
        <fullName evidence="3 5">Flagellar hook protein FlgE</fullName>
    </recommendedName>
</protein>
<organism evidence="10 11">
    <name type="scientific">Isoalcanivorax pacificus W11-5</name>
    <dbReference type="NCBI Taxonomy" id="391936"/>
    <lineage>
        <taxon>Bacteria</taxon>
        <taxon>Pseudomonadati</taxon>
        <taxon>Pseudomonadota</taxon>
        <taxon>Gammaproteobacteria</taxon>
        <taxon>Oceanospirillales</taxon>
        <taxon>Alcanivoracaceae</taxon>
        <taxon>Isoalcanivorax</taxon>
    </lineage>
</organism>
<dbReference type="Pfam" id="PF22692">
    <property type="entry name" value="LlgE_F_G_D1"/>
    <property type="match status" value="1"/>
</dbReference>
<dbReference type="Pfam" id="PF07559">
    <property type="entry name" value="FlgE_D2"/>
    <property type="match status" value="1"/>
</dbReference>
<evidence type="ECO:0000259" key="8">
    <source>
        <dbReference type="Pfam" id="PF07559"/>
    </source>
</evidence>
<comment type="function">
    <text evidence="5">A flexible structure which links the flagellar filament to the drive apparatus in the basal body.</text>
</comment>
<evidence type="ECO:0000313" key="11">
    <source>
        <dbReference type="Proteomes" id="UP000006764"/>
    </source>
</evidence>
<dbReference type="GO" id="GO:0009425">
    <property type="term" value="C:bacterial-type flagellum basal body"/>
    <property type="evidence" value="ECO:0007669"/>
    <property type="project" value="UniProtKB-SubCell"/>
</dbReference>
<dbReference type="OrthoDB" id="8578401at2"/>
<keyword evidence="10" id="KW-0282">Flagellum</keyword>
<dbReference type="Pfam" id="PF06429">
    <property type="entry name" value="Flg_bbr_C"/>
    <property type="match status" value="1"/>
</dbReference>
<dbReference type="InterPro" id="IPR037925">
    <property type="entry name" value="FlgE/F/G-like"/>
</dbReference>
<dbReference type="Proteomes" id="UP000006764">
    <property type="component" value="Chromosome"/>
</dbReference>
<sequence>MGFSQALSGLNAAAMNLDVVGNNIANSQTVGFKGSSVQFADVYAGAQVGLGTRVAAVLQDFSDGTLETTGRNLDLAVAGTGFFRFMQGEQVVYSRNGQLIMTPEGYLENAQGARLTGFPAGVGTGGQPVPLQVPSGAMNATATTGVEASFNLDARADLIDRATVPFDPADGNSYSYANTGTAFDSLGVEHTMTMYFSKTADNTWEVRVAVDGNADAANVGELVFDSNGLLNEAASTFPTYGFTPGGGADALNFALAFDGTTQFGQDFNLDNLNQNGYTAGTLVGITFDDAGNVVGNYSNERSQVLGTIALADFRNPEGLQAAGDNVWVETATSGQPLLGLPGSGMFGSLESGVVETSNVDLTRALVDLIIAQRNYQANTQTIKVQDEVLQSAVNLR</sequence>
<evidence type="ECO:0000256" key="1">
    <source>
        <dbReference type="ARBA" id="ARBA00004117"/>
    </source>
</evidence>
<keyword evidence="10" id="KW-0966">Cell projection</keyword>
<dbReference type="InterPro" id="IPR010930">
    <property type="entry name" value="Flg_bb/hook_C_dom"/>
</dbReference>
<dbReference type="InterPro" id="IPR011491">
    <property type="entry name" value="FlgE_D2"/>
</dbReference>
<feature type="domain" description="Flagellar basal-body/hook protein C-terminal" evidence="7">
    <location>
        <begin position="351"/>
        <end position="395"/>
    </location>
</feature>
<dbReference type="InterPro" id="IPR037058">
    <property type="entry name" value="Falgellar_hook_FlgE_sf"/>
</dbReference>
<dbReference type="NCBIfam" id="TIGR03506">
    <property type="entry name" value="FlgEFG_subfam"/>
    <property type="match status" value="1"/>
</dbReference>
<dbReference type="Pfam" id="PF00460">
    <property type="entry name" value="Flg_bb_rod"/>
    <property type="match status" value="1"/>
</dbReference>
<name>A0A0B4XSH5_9GAMM</name>
<evidence type="ECO:0000256" key="4">
    <source>
        <dbReference type="ARBA" id="ARBA00023143"/>
    </source>
</evidence>
<comment type="subcellular location">
    <subcellularLocation>
        <location evidence="1 5">Bacterial flagellum basal body</location>
    </subcellularLocation>
</comment>
<dbReference type="EMBL" id="CP004387">
    <property type="protein sequence ID" value="AJD49373.1"/>
    <property type="molecule type" value="Genomic_DNA"/>
</dbReference>
<evidence type="ECO:0000256" key="2">
    <source>
        <dbReference type="ARBA" id="ARBA00009677"/>
    </source>
</evidence>
<reference evidence="10 11" key="1">
    <citation type="journal article" date="2012" name="J. Bacteriol.">
        <title>Genome sequence of an alkane-degrading bacterium, Alcanivorax pacificus type strain W11-5, isolated from deep sea sediment.</title>
        <authorList>
            <person name="Lai Q."/>
            <person name="Shao Z."/>
        </authorList>
    </citation>
    <scope>NUCLEOTIDE SEQUENCE [LARGE SCALE GENOMIC DNA]</scope>
    <source>
        <strain evidence="10 11">W11-5</strain>
    </source>
</reference>
<evidence type="ECO:0000259" key="9">
    <source>
        <dbReference type="Pfam" id="PF22692"/>
    </source>
</evidence>
<evidence type="ECO:0000256" key="5">
    <source>
        <dbReference type="RuleBase" id="RU362116"/>
    </source>
</evidence>
<dbReference type="HOGENOM" id="CLU_013687_2_0_6"/>
<dbReference type="GO" id="GO:0005829">
    <property type="term" value="C:cytosol"/>
    <property type="evidence" value="ECO:0007669"/>
    <property type="project" value="TreeGrafter"/>
</dbReference>
<keyword evidence="4 5" id="KW-0975">Bacterial flagellum</keyword>
<keyword evidence="10" id="KW-0969">Cilium</keyword>
<evidence type="ECO:0000259" key="7">
    <source>
        <dbReference type="Pfam" id="PF06429"/>
    </source>
</evidence>
<dbReference type="KEGG" id="apac:S7S_14805"/>
<dbReference type="InterPro" id="IPR053967">
    <property type="entry name" value="LlgE_F_G-like_D1"/>
</dbReference>
<dbReference type="PANTHER" id="PTHR30435:SF1">
    <property type="entry name" value="FLAGELLAR HOOK PROTEIN FLGE"/>
    <property type="match status" value="1"/>
</dbReference>
<dbReference type="InterPro" id="IPR020013">
    <property type="entry name" value="Flagellar_FlgE/F/G"/>
</dbReference>
<evidence type="ECO:0000259" key="6">
    <source>
        <dbReference type="Pfam" id="PF00460"/>
    </source>
</evidence>
<proteinExistence type="inferred from homology"/>
<dbReference type="NCBIfam" id="NF004238">
    <property type="entry name" value="PRK05682.1-1"/>
    <property type="match status" value="1"/>
</dbReference>
<dbReference type="RefSeq" id="WP_008733717.1">
    <property type="nucleotide sequence ID" value="NZ_CP004387.1"/>
</dbReference>
<gene>
    <name evidence="10" type="ORF">S7S_14805</name>
</gene>
<feature type="domain" description="Flagellar hook protein FlgE/F/G-like D1" evidence="9">
    <location>
        <begin position="76"/>
        <end position="140"/>
    </location>
</feature>
<evidence type="ECO:0000313" key="10">
    <source>
        <dbReference type="EMBL" id="AJD49373.1"/>
    </source>
</evidence>
<dbReference type="AlphaFoldDB" id="A0A0B4XSH5"/>
<feature type="domain" description="Flagellar basal body rod protein N-terminal" evidence="6">
    <location>
        <begin position="6"/>
        <end position="33"/>
    </location>
</feature>
<dbReference type="STRING" id="391936.S7S_14805"/>
<keyword evidence="11" id="KW-1185">Reference proteome</keyword>